<dbReference type="PANTHER" id="PTHR21087">
    <property type="entry name" value="SHIKIMATE KINASE"/>
    <property type="match status" value="1"/>
</dbReference>
<dbReference type="EC" id="2.7.1.71" evidence="7"/>
<dbReference type="PANTHER" id="PTHR21087:SF16">
    <property type="entry name" value="SHIKIMATE KINASE 1, CHLOROPLASTIC"/>
    <property type="match status" value="1"/>
</dbReference>
<evidence type="ECO:0000256" key="2">
    <source>
        <dbReference type="ARBA" id="ARBA00022679"/>
    </source>
</evidence>
<feature type="binding site" evidence="7">
    <location>
        <position position="46"/>
    </location>
    <ligand>
        <name>Mg(2+)</name>
        <dbReference type="ChEBI" id="CHEBI:18420"/>
    </ligand>
</feature>
<comment type="similarity">
    <text evidence="7">Belongs to the shikimate kinase family.</text>
</comment>
<keyword evidence="2 7" id="KW-0808">Transferase</keyword>
<dbReference type="HAMAP" id="MF_00109">
    <property type="entry name" value="Shikimate_kinase"/>
    <property type="match status" value="1"/>
</dbReference>
<dbReference type="PRINTS" id="PR01100">
    <property type="entry name" value="SHIKIMTKNASE"/>
</dbReference>
<feature type="binding site" evidence="7">
    <location>
        <begin position="42"/>
        <end position="47"/>
    </location>
    <ligand>
        <name>ATP</name>
        <dbReference type="ChEBI" id="CHEBI:30616"/>
    </ligand>
</feature>
<keyword evidence="5 7" id="KW-0067">ATP-binding</keyword>
<dbReference type="EMBL" id="JBHLWQ010000175">
    <property type="protein sequence ID" value="MFC0202167.1"/>
    <property type="molecule type" value="Genomic_DNA"/>
</dbReference>
<dbReference type="SUPFAM" id="SSF52540">
    <property type="entry name" value="P-loop containing nucleoside triphosphate hydrolases"/>
    <property type="match status" value="1"/>
</dbReference>
<dbReference type="CDD" id="cd00464">
    <property type="entry name" value="SK"/>
    <property type="match status" value="1"/>
</dbReference>
<feature type="binding site" evidence="7">
    <location>
        <position position="64"/>
    </location>
    <ligand>
        <name>substrate</name>
    </ligand>
</feature>
<comment type="subunit">
    <text evidence="7">Monomer.</text>
</comment>
<dbReference type="GO" id="GO:0004765">
    <property type="term" value="F:shikimate kinase activity"/>
    <property type="evidence" value="ECO:0007669"/>
    <property type="project" value="UniProtKB-EC"/>
</dbReference>
<proteinExistence type="inferred from homology"/>
<comment type="pathway">
    <text evidence="7">Metabolic intermediate biosynthesis; chorismate biosynthesis; chorismate from D-erythrose 4-phosphate and phosphoenolpyruvate: step 5/7.</text>
</comment>
<dbReference type="Proteomes" id="UP001589795">
    <property type="component" value="Unassembled WGS sequence"/>
</dbReference>
<comment type="caution">
    <text evidence="8">The sequence shown here is derived from an EMBL/GenBank/DDBJ whole genome shotgun (WGS) entry which is preliminary data.</text>
</comment>
<dbReference type="NCBIfam" id="NF010552">
    <property type="entry name" value="PRK13946.1"/>
    <property type="match status" value="1"/>
</dbReference>
<keyword evidence="3 7" id="KW-0547">Nucleotide-binding</keyword>
<keyword evidence="7" id="KW-0963">Cytoplasm</keyword>
<keyword evidence="9" id="KW-1185">Reference proteome</keyword>
<reference evidence="8 9" key="1">
    <citation type="submission" date="2024-09" db="EMBL/GenBank/DDBJ databases">
        <authorList>
            <person name="Sun Q."/>
            <person name="Mori K."/>
        </authorList>
    </citation>
    <scope>NUCLEOTIDE SEQUENCE [LARGE SCALE GENOMIC DNA]</scope>
    <source>
        <strain evidence="8 9">CCM 7904</strain>
    </source>
</reference>
<evidence type="ECO:0000313" key="8">
    <source>
        <dbReference type="EMBL" id="MFC0202167.1"/>
    </source>
</evidence>
<evidence type="ECO:0000256" key="5">
    <source>
        <dbReference type="ARBA" id="ARBA00022840"/>
    </source>
</evidence>
<protein>
    <recommendedName>
        <fullName evidence="7">Shikimate kinase</fullName>
        <shortName evidence="7">SK</shortName>
        <ecNumber evidence="7">2.7.1.71</ecNumber>
    </recommendedName>
</protein>
<evidence type="ECO:0000256" key="1">
    <source>
        <dbReference type="ARBA" id="ARBA00022605"/>
    </source>
</evidence>
<dbReference type="Gene3D" id="3.40.50.300">
    <property type="entry name" value="P-loop containing nucleotide triphosphate hydrolases"/>
    <property type="match status" value="1"/>
</dbReference>
<evidence type="ECO:0000256" key="6">
    <source>
        <dbReference type="ARBA" id="ARBA00023141"/>
    </source>
</evidence>
<comment type="cofactor">
    <cofactor evidence="7">
        <name>Mg(2+)</name>
        <dbReference type="ChEBI" id="CHEBI:18420"/>
    </cofactor>
    <text evidence="7">Binds 1 Mg(2+) ion per subunit.</text>
</comment>
<dbReference type="InterPro" id="IPR000623">
    <property type="entry name" value="Shikimate_kinase/TSH1"/>
</dbReference>
<feature type="binding site" evidence="7">
    <location>
        <position position="148"/>
    </location>
    <ligand>
        <name>ATP</name>
        <dbReference type="ChEBI" id="CHEBI:30616"/>
    </ligand>
</feature>
<feature type="binding site" evidence="7">
    <location>
        <position position="110"/>
    </location>
    <ligand>
        <name>substrate</name>
    </ligand>
</feature>
<evidence type="ECO:0000256" key="7">
    <source>
        <dbReference type="HAMAP-Rule" id="MF_00109"/>
    </source>
</evidence>
<accession>A0ABV6CN38</accession>
<comment type="subcellular location">
    <subcellularLocation>
        <location evidence="7">Cytoplasm</location>
    </subcellularLocation>
</comment>
<keyword evidence="7" id="KW-0479">Metal-binding</keyword>
<dbReference type="Pfam" id="PF01202">
    <property type="entry name" value="SKI"/>
    <property type="match status" value="1"/>
</dbReference>
<feature type="binding site" evidence="7">
    <location>
        <position position="167"/>
    </location>
    <ligand>
        <name>substrate</name>
    </ligand>
</feature>
<evidence type="ECO:0000256" key="4">
    <source>
        <dbReference type="ARBA" id="ARBA00022777"/>
    </source>
</evidence>
<comment type="caution">
    <text evidence="7">Lacks conserved residue(s) required for the propagation of feature annotation.</text>
</comment>
<keyword evidence="1 7" id="KW-0028">Amino-acid biosynthesis</keyword>
<dbReference type="InterPro" id="IPR031322">
    <property type="entry name" value="Shikimate/glucono_kinase"/>
</dbReference>
<keyword evidence="4 7" id="KW-0418">Kinase</keyword>
<keyword evidence="6 7" id="KW-0057">Aromatic amino acid biosynthesis</keyword>
<sequence>MPARAEYIWQFPKDHVIQSRNSKGAQMTGRLTRHIVLIGMMGAGKTAIGTELARRLRVPFTDSDIEIEAAAAMTITEIFARDGEAFFRAREAQVLARLLAGPAGVISTGGGAWMQPGNRDLIGASGMSVWLNCDPELLWQRVRQRQTRPLLQTADPKGTLLRLLAERSPVYATAEVEFVSRAGDSIESSALRLIAQLRATDPGLMKEA</sequence>
<organism evidence="8 9">
    <name type="scientific">Paracoccus rhizosphaerae</name>
    <dbReference type="NCBI Taxonomy" id="1133347"/>
    <lineage>
        <taxon>Bacteria</taxon>
        <taxon>Pseudomonadati</taxon>
        <taxon>Pseudomonadota</taxon>
        <taxon>Alphaproteobacteria</taxon>
        <taxon>Rhodobacterales</taxon>
        <taxon>Paracoccaceae</taxon>
        <taxon>Paracoccus</taxon>
    </lineage>
</organism>
<evidence type="ECO:0000313" key="9">
    <source>
        <dbReference type="Proteomes" id="UP001589795"/>
    </source>
</evidence>
<dbReference type="InterPro" id="IPR027417">
    <property type="entry name" value="P-loop_NTPase"/>
</dbReference>
<dbReference type="RefSeq" id="WP_265507423.1">
    <property type="nucleotide sequence ID" value="NZ_JAOTBE010000031.1"/>
</dbReference>
<comment type="function">
    <text evidence="7">Catalyzes the specific phosphorylation of the 3-hydroxyl group of shikimic acid using ATP as a cosubstrate.</text>
</comment>
<feature type="binding site" evidence="7">
    <location>
        <position position="88"/>
    </location>
    <ligand>
        <name>substrate</name>
    </ligand>
</feature>
<keyword evidence="7" id="KW-0460">Magnesium</keyword>
<comment type="catalytic activity">
    <reaction evidence="7">
        <text>shikimate + ATP = 3-phosphoshikimate + ADP + H(+)</text>
        <dbReference type="Rhea" id="RHEA:13121"/>
        <dbReference type="ChEBI" id="CHEBI:15378"/>
        <dbReference type="ChEBI" id="CHEBI:30616"/>
        <dbReference type="ChEBI" id="CHEBI:36208"/>
        <dbReference type="ChEBI" id="CHEBI:145989"/>
        <dbReference type="ChEBI" id="CHEBI:456216"/>
        <dbReference type="EC" id="2.7.1.71"/>
    </reaction>
</comment>
<name>A0ABV6CN38_9RHOB</name>
<evidence type="ECO:0000256" key="3">
    <source>
        <dbReference type="ARBA" id="ARBA00022741"/>
    </source>
</evidence>
<gene>
    <name evidence="7" type="primary">aroK</name>
    <name evidence="8" type="ORF">ACFFIZ_18110</name>
</gene>